<keyword evidence="2" id="KW-1185">Reference proteome</keyword>
<accession>A0AAE3DXZ3</accession>
<evidence type="ECO:0000313" key="1">
    <source>
        <dbReference type="EMBL" id="MCC2210064.1"/>
    </source>
</evidence>
<proteinExistence type="predicted"/>
<dbReference type="AlphaFoldDB" id="A0AAE3DXZ3"/>
<dbReference type="RefSeq" id="WP_308456090.1">
    <property type="nucleotide sequence ID" value="NZ_JAJEQM010000005.1"/>
</dbReference>
<organism evidence="1 2">
    <name type="scientific">Hominilimicola fabiformis</name>
    <dbReference type="NCBI Taxonomy" id="2885356"/>
    <lineage>
        <taxon>Bacteria</taxon>
        <taxon>Bacillati</taxon>
        <taxon>Bacillota</taxon>
        <taxon>Clostridia</taxon>
        <taxon>Eubacteriales</taxon>
        <taxon>Oscillospiraceae</taxon>
        <taxon>Hominilimicola</taxon>
    </lineage>
</organism>
<protein>
    <submittedName>
        <fullName evidence="1">Uncharacterized protein</fullName>
    </submittedName>
</protein>
<dbReference type="EMBL" id="JAJEQM010000005">
    <property type="protein sequence ID" value="MCC2210064.1"/>
    <property type="molecule type" value="Genomic_DNA"/>
</dbReference>
<name>A0AAE3DXZ3_9FIRM</name>
<evidence type="ECO:0000313" key="2">
    <source>
        <dbReference type="Proteomes" id="UP001198242"/>
    </source>
</evidence>
<gene>
    <name evidence="1" type="ORF">LKE05_04555</name>
</gene>
<reference evidence="1 2" key="1">
    <citation type="submission" date="2021-10" db="EMBL/GenBank/DDBJ databases">
        <title>Anaerobic single-cell dispensing facilitates the cultivation of human gut bacteria.</title>
        <authorList>
            <person name="Afrizal A."/>
        </authorList>
    </citation>
    <scope>NUCLEOTIDE SEQUENCE [LARGE SCALE GENOMIC DNA]</scope>
    <source>
        <strain evidence="1 2">CLA-AA-H232</strain>
    </source>
</reference>
<comment type="caution">
    <text evidence="1">The sequence shown here is derived from an EMBL/GenBank/DDBJ whole genome shotgun (WGS) entry which is preliminary data.</text>
</comment>
<dbReference type="Proteomes" id="UP001198242">
    <property type="component" value="Unassembled WGS sequence"/>
</dbReference>
<sequence length="86" mass="10299">MLNLFPAEYIRENEDGSCNVYMPMQDTDELGNYINGFGVWRYSSMKEYENSVNMALVDELLRKIQERQTKEYMKSEDIYEIIIHED</sequence>